<accession>A0A814QK89</accession>
<sequence length="830" mass="92822">MTSNKVFVIWITLYSSLINGSHFRGGTITWRPLSKTPLGNTVTIQIRQRWSWRLSAVACNQAVIAQQYPIGDAHFLSCTSGNCNFWRVAVTTQTYCIDFNTGVDVSYGEKYDMVSLPVGVQFSVAFSSCCWFASLVAGANSPWSVVTRINTIRRPDGYINSSPSAAVMPIVYKEVGVKHVYVVQMTDNDGSDVLKCRWASKINNMNSYDECGGICFGVPGAMLIEDNCTIIFTLTKIRIYVAVALQIEDYYDKTSTIPMSSTPVQFLFYSYQPASTCTTPPKVYSGRSNYDCVSTSVGRMVIEDILVSVGCVNKTIIDFITSIPAGMTKGPIRNRTASVYAITLSWTPTGNQRGPQVCCIVAVDNTHIQSNQLCITYLVDPDAPQFVGSSAWPVGTIYENQTIFSIESTKPIRRPSWVRSSAIRFYDAQSNSLVKSFDCVTSSQVAYSDTKITIDFQTAPWTRGHSYYVTLDEGVAIMAGASSCLPPSAPITSSNFWTFHIWDPSVTEEPMENNTSTTDLSTVHKDDAIATTDAMKTLAPLSCHSHHIALDPQGSSLTNPLDYLYNEDIYIDSNVTLQCNINVRTTSKWTIISHSSNQLEQMSLIFSFELSTKQLLIPAFSLYNGIYELKFILTVIDVRTWISSSSAYIRISRADLVTNLVSTTATNVTHNYEKALELNPGKYSIDLKAIEFHPKDWNFTYYCRIYSKFARPQYQSFEDRNNACFSLNPLNFLKYNDTFHTAVTILPRTLVLHQSYQFMVRMTHRENSSLQSVGYAIIHIERIQSPIVIISCVVSTVCSLNLQYYYVNPSTQLALWSFASDNQTLITSIE</sequence>
<comment type="caution">
    <text evidence="2">The sequence shown here is derived from an EMBL/GenBank/DDBJ whole genome shotgun (WGS) entry which is preliminary data.</text>
</comment>
<feature type="signal peptide" evidence="1">
    <location>
        <begin position="1"/>
        <end position="20"/>
    </location>
</feature>
<dbReference type="AlphaFoldDB" id="A0A814QK89"/>
<organism evidence="2 3">
    <name type="scientific">Adineta ricciae</name>
    <name type="common">Rotifer</name>
    <dbReference type="NCBI Taxonomy" id="249248"/>
    <lineage>
        <taxon>Eukaryota</taxon>
        <taxon>Metazoa</taxon>
        <taxon>Spiralia</taxon>
        <taxon>Gnathifera</taxon>
        <taxon>Rotifera</taxon>
        <taxon>Eurotatoria</taxon>
        <taxon>Bdelloidea</taxon>
        <taxon>Adinetida</taxon>
        <taxon>Adinetidae</taxon>
        <taxon>Adineta</taxon>
    </lineage>
</organism>
<gene>
    <name evidence="2" type="ORF">EDS130_LOCUS21076</name>
</gene>
<evidence type="ECO:0000313" key="3">
    <source>
        <dbReference type="Proteomes" id="UP000663852"/>
    </source>
</evidence>
<feature type="chain" id="PRO_5032894414" evidence="1">
    <location>
        <begin position="21"/>
        <end position="830"/>
    </location>
</feature>
<evidence type="ECO:0000313" key="2">
    <source>
        <dbReference type="EMBL" id="CAF1121452.1"/>
    </source>
</evidence>
<name>A0A814QK89_ADIRI</name>
<evidence type="ECO:0000256" key="1">
    <source>
        <dbReference type="SAM" id="SignalP"/>
    </source>
</evidence>
<proteinExistence type="predicted"/>
<dbReference type="Proteomes" id="UP000663852">
    <property type="component" value="Unassembled WGS sequence"/>
</dbReference>
<reference evidence="2" key="1">
    <citation type="submission" date="2021-02" db="EMBL/GenBank/DDBJ databases">
        <authorList>
            <person name="Nowell W R."/>
        </authorList>
    </citation>
    <scope>NUCLEOTIDE SEQUENCE</scope>
</reference>
<dbReference type="OrthoDB" id="10063988at2759"/>
<keyword evidence="1" id="KW-0732">Signal</keyword>
<protein>
    <submittedName>
        <fullName evidence="2">Uncharacterized protein</fullName>
    </submittedName>
</protein>
<dbReference type="EMBL" id="CAJNOJ010000105">
    <property type="protein sequence ID" value="CAF1121452.1"/>
    <property type="molecule type" value="Genomic_DNA"/>
</dbReference>